<gene>
    <name evidence="2" type="ORF">GCM10009727_53720</name>
</gene>
<reference evidence="3" key="1">
    <citation type="journal article" date="2019" name="Int. J. Syst. Evol. Microbiol.">
        <title>The Global Catalogue of Microorganisms (GCM) 10K type strain sequencing project: providing services to taxonomists for standard genome sequencing and annotation.</title>
        <authorList>
            <consortium name="The Broad Institute Genomics Platform"/>
            <consortium name="The Broad Institute Genome Sequencing Center for Infectious Disease"/>
            <person name="Wu L."/>
            <person name="Ma J."/>
        </authorList>
    </citation>
    <scope>NUCLEOTIDE SEQUENCE [LARGE SCALE GENOMIC DNA]</scope>
    <source>
        <strain evidence="3">JCM 13850</strain>
    </source>
</reference>
<dbReference type="Proteomes" id="UP001501020">
    <property type="component" value="Unassembled WGS sequence"/>
</dbReference>
<comment type="caution">
    <text evidence="2">The sequence shown here is derived from an EMBL/GenBank/DDBJ whole genome shotgun (WGS) entry which is preliminary data.</text>
</comment>
<evidence type="ECO:0000313" key="3">
    <source>
        <dbReference type="Proteomes" id="UP001501020"/>
    </source>
</evidence>
<evidence type="ECO:0000256" key="1">
    <source>
        <dbReference type="SAM" id="SignalP"/>
    </source>
</evidence>
<feature type="signal peptide" evidence="1">
    <location>
        <begin position="1"/>
        <end position="27"/>
    </location>
</feature>
<protein>
    <recommendedName>
        <fullName evidence="4">Lipoprotein</fullName>
    </recommendedName>
</protein>
<feature type="chain" id="PRO_5047359447" description="Lipoprotein" evidence="1">
    <location>
        <begin position="28"/>
        <end position="187"/>
    </location>
</feature>
<dbReference type="EMBL" id="BAAAMR010000053">
    <property type="protein sequence ID" value="GAA2149886.1"/>
    <property type="molecule type" value="Genomic_DNA"/>
</dbReference>
<evidence type="ECO:0008006" key="4">
    <source>
        <dbReference type="Google" id="ProtNLM"/>
    </source>
</evidence>
<organism evidence="2 3">
    <name type="scientific">Actinomadura napierensis</name>
    <dbReference type="NCBI Taxonomy" id="267854"/>
    <lineage>
        <taxon>Bacteria</taxon>
        <taxon>Bacillati</taxon>
        <taxon>Actinomycetota</taxon>
        <taxon>Actinomycetes</taxon>
        <taxon>Streptosporangiales</taxon>
        <taxon>Thermomonosporaceae</taxon>
        <taxon>Actinomadura</taxon>
    </lineage>
</organism>
<sequence length="187" mass="20314">MQRATSCRTGRPTAFLALLLMCATASGCTHPSKGEHVKVGDEKKLSDGLDTFFYKIIHTLDAGKDATAPNGGSAPCDQFDVMYFKDGELSPYNIASFSSIDGIPPDKSVPAVMRLKAYAERSGWEISSFRPATGTRTITELAGHDVGSGYGFRVEALHDVNRIVISVGSECVRDPRDHRREVPDSPY</sequence>
<dbReference type="PROSITE" id="PS51257">
    <property type="entry name" value="PROKAR_LIPOPROTEIN"/>
    <property type="match status" value="1"/>
</dbReference>
<keyword evidence="1" id="KW-0732">Signal</keyword>
<proteinExistence type="predicted"/>
<keyword evidence="3" id="KW-1185">Reference proteome</keyword>
<name>A0ABP5LMD4_9ACTN</name>
<evidence type="ECO:0000313" key="2">
    <source>
        <dbReference type="EMBL" id="GAA2149886.1"/>
    </source>
</evidence>
<accession>A0ABP5LMD4</accession>